<comment type="subcellular location">
    <subcellularLocation>
        <location evidence="1">Membrane</location>
    </subcellularLocation>
</comment>
<feature type="transmembrane region" description="Helical" evidence="6">
    <location>
        <begin position="6"/>
        <end position="23"/>
    </location>
</feature>
<keyword evidence="8" id="KW-1185">Reference proteome</keyword>
<comment type="similarity">
    <text evidence="2">Belongs to the TMEM14 family.</text>
</comment>
<dbReference type="EMBL" id="QKKF02033182">
    <property type="protein sequence ID" value="RZF33925.1"/>
    <property type="molecule type" value="Genomic_DNA"/>
</dbReference>
<gene>
    <name evidence="7" type="ORF">LSTR_LSTR012267</name>
</gene>
<sequence length="114" mass="11640">MAIDYISFAYAATVASGGIFGYIKAGSIPSLGAGLLFGGLIGFGAYQTSVNPNNYLFLLGTSATLGGIMGFRFVNSGKFMPAGLITILSVAMVGRLALRATGILPVQSPSPVKD</sequence>
<keyword evidence="3 6" id="KW-0812">Transmembrane</keyword>
<accession>A0A482WK70</accession>
<dbReference type="STRING" id="195883.A0A482WK70"/>
<feature type="transmembrane region" description="Helical" evidence="6">
    <location>
        <begin position="79"/>
        <end position="98"/>
    </location>
</feature>
<dbReference type="FunCoup" id="A0A482WK70">
    <property type="interactions" value="623"/>
</dbReference>
<proteinExistence type="inferred from homology"/>
<dbReference type="Gene3D" id="1.10.10.1740">
    <property type="entry name" value="Transmembrane protein 14-like"/>
    <property type="match status" value="1"/>
</dbReference>
<evidence type="ECO:0000256" key="6">
    <source>
        <dbReference type="SAM" id="Phobius"/>
    </source>
</evidence>
<evidence type="ECO:0008006" key="9">
    <source>
        <dbReference type="Google" id="ProtNLM"/>
    </source>
</evidence>
<dbReference type="InParanoid" id="A0A482WK70"/>
<evidence type="ECO:0000256" key="1">
    <source>
        <dbReference type="ARBA" id="ARBA00004370"/>
    </source>
</evidence>
<dbReference type="AlphaFoldDB" id="A0A482WK70"/>
<evidence type="ECO:0000313" key="7">
    <source>
        <dbReference type="EMBL" id="RZF33925.1"/>
    </source>
</evidence>
<evidence type="ECO:0000256" key="3">
    <source>
        <dbReference type="ARBA" id="ARBA00022692"/>
    </source>
</evidence>
<organism evidence="7 8">
    <name type="scientific">Laodelphax striatellus</name>
    <name type="common">Small brown planthopper</name>
    <name type="synonym">Delphax striatella</name>
    <dbReference type="NCBI Taxonomy" id="195883"/>
    <lineage>
        <taxon>Eukaryota</taxon>
        <taxon>Metazoa</taxon>
        <taxon>Ecdysozoa</taxon>
        <taxon>Arthropoda</taxon>
        <taxon>Hexapoda</taxon>
        <taxon>Insecta</taxon>
        <taxon>Pterygota</taxon>
        <taxon>Neoptera</taxon>
        <taxon>Paraneoptera</taxon>
        <taxon>Hemiptera</taxon>
        <taxon>Auchenorrhyncha</taxon>
        <taxon>Fulgoroidea</taxon>
        <taxon>Delphacidae</taxon>
        <taxon>Criomorphinae</taxon>
        <taxon>Laodelphax</taxon>
    </lineage>
</organism>
<evidence type="ECO:0000256" key="2">
    <source>
        <dbReference type="ARBA" id="ARBA00007590"/>
    </source>
</evidence>
<dbReference type="GO" id="GO:0031966">
    <property type="term" value="C:mitochondrial membrane"/>
    <property type="evidence" value="ECO:0007669"/>
    <property type="project" value="TreeGrafter"/>
</dbReference>
<dbReference type="OrthoDB" id="5620at2759"/>
<comment type="caution">
    <text evidence="7">The sequence shown here is derived from an EMBL/GenBank/DDBJ whole genome shotgun (WGS) entry which is preliminary data.</text>
</comment>
<feature type="transmembrane region" description="Helical" evidence="6">
    <location>
        <begin position="55"/>
        <end position="74"/>
    </location>
</feature>
<reference evidence="7 8" key="1">
    <citation type="journal article" date="2017" name="Gigascience">
        <title>Genome sequence of the small brown planthopper, Laodelphax striatellus.</title>
        <authorList>
            <person name="Zhu J."/>
            <person name="Jiang F."/>
            <person name="Wang X."/>
            <person name="Yang P."/>
            <person name="Bao Y."/>
            <person name="Zhao W."/>
            <person name="Wang W."/>
            <person name="Lu H."/>
            <person name="Wang Q."/>
            <person name="Cui N."/>
            <person name="Li J."/>
            <person name="Chen X."/>
            <person name="Luo L."/>
            <person name="Yu J."/>
            <person name="Kang L."/>
            <person name="Cui F."/>
        </authorList>
    </citation>
    <scope>NUCLEOTIDE SEQUENCE [LARGE SCALE GENOMIC DNA]</scope>
    <source>
        <strain evidence="7">Lst14</strain>
    </source>
</reference>
<dbReference type="InterPro" id="IPR044890">
    <property type="entry name" value="TMEM14_sf"/>
</dbReference>
<evidence type="ECO:0000256" key="5">
    <source>
        <dbReference type="ARBA" id="ARBA00023136"/>
    </source>
</evidence>
<evidence type="ECO:0000256" key="4">
    <source>
        <dbReference type="ARBA" id="ARBA00022989"/>
    </source>
</evidence>
<dbReference type="InterPro" id="IPR005349">
    <property type="entry name" value="TMEM14"/>
</dbReference>
<feature type="transmembrane region" description="Helical" evidence="6">
    <location>
        <begin position="30"/>
        <end position="49"/>
    </location>
</feature>
<keyword evidence="5 6" id="KW-0472">Membrane</keyword>
<dbReference type="PANTHER" id="PTHR12668:SF43">
    <property type="entry name" value="TRANSMEMBRANE PROTEIN 14 HOMOLOG"/>
    <property type="match status" value="1"/>
</dbReference>
<dbReference type="Proteomes" id="UP000291343">
    <property type="component" value="Unassembled WGS sequence"/>
</dbReference>
<evidence type="ECO:0000313" key="8">
    <source>
        <dbReference type="Proteomes" id="UP000291343"/>
    </source>
</evidence>
<protein>
    <recommendedName>
        <fullName evidence="9">Transmembrane protein 14C</fullName>
    </recommendedName>
</protein>
<name>A0A482WK70_LAOST</name>
<dbReference type="GO" id="GO:0070453">
    <property type="term" value="P:regulation of heme biosynthetic process"/>
    <property type="evidence" value="ECO:0007669"/>
    <property type="project" value="TreeGrafter"/>
</dbReference>
<dbReference type="PANTHER" id="PTHR12668">
    <property type="entry name" value="TRANSMEMBRANE PROTEIN 14, 15"/>
    <property type="match status" value="1"/>
</dbReference>
<keyword evidence="4 6" id="KW-1133">Transmembrane helix</keyword>
<dbReference type="Pfam" id="PF03647">
    <property type="entry name" value="Tmemb_14"/>
    <property type="match status" value="1"/>
</dbReference>